<keyword evidence="3" id="KW-1185">Reference proteome</keyword>
<organism evidence="2 3">
    <name type="scientific">Oryza sativa subsp. japonica</name>
    <name type="common">Rice</name>
    <dbReference type="NCBI Taxonomy" id="39947"/>
    <lineage>
        <taxon>Eukaryota</taxon>
        <taxon>Viridiplantae</taxon>
        <taxon>Streptophyta</taxon>
        <taxon>Embryophyta</taxon>
        <taxon>Tracheophyta</taxon>
        <taxon>Spermatophyta</taxon>
        <taxon>Magnoliopsida</taxon>
        <taxon>Liliopsida</taxon>
        <taxon>Poales</taxon>
        <taxon>Poaceae</taxon>
        <taxon>BOP clade</taxon>
        <taxon>Oryzoideae</taxon>
        <taxon>Oryzeae</taxon>
        <taxon>Oryzinae</taxon>
        <taxon>Oryza</taxon>
        <taxon>Oryza sativa</taxon>
    </lineage>
</organism>
<name>A0A0P0X3V2_ORYSJ</name>
<protein>
    <submittedName>
        <fullName evidence="2">Os07g0217500 protein</fullName>
    </submittedName>
</protein>
<dbReference type="Proteomes" id="UP000059680">
    <property type="component" value="Chromosome 7"/>
</dbReference>
<feature type="region of interest" description="Disordered" evidence="1">
    <location>
        <begin position="73"/>
        <end position="94"/>
    </location>
</feature>
<gene>
    <name evidence="2" type="ordered locus">Os07g0217500</name>
    <name evidence="2" type="ORF">OSNPB_070217500</name>
</gene>
<feature type="compositionally biased region" description="Polar residues" evidence="1">
    <location>
        <begin position="80"/>
        <end position="94"/>
    </location>
</feature>
<dbReference type="PaxDb" id="39947-A0A0P0X3V2"/>
<dbReference type="EMBL" id="AP014963">
    <property type="protein sequence ID" value="BAT00631.1"/>
    <property type="molecule type" value="Genomic_DNA"/>
</dbReference>
<reference evidence="3" key="1">
    <citation type="journal article" date="2005" name="Nature">
        <title>The map-based sequence of the rice genome.</title>
        <authorList>
            <consortium name="International rice genome sequencing project (IRGSP)"/>
            <person name="Matsumoto T."/>
            <person name="Wu J."/>
            <person name="Kanamori H."/>
            <person name="Katayose Y."/>
            <person name="Fujisawa M."/>
            <person name="Namiki N."/>
            <person name="Mizuno H."/>
            <person name="Yamamoto K."/>
            <person name="Antonio B.A."/>
            <person name="Baba T."/>
            <person name="Sakata K."/>
            <person name="Nagamura Y."/>
            <person name="Aoki H."/>
            <person name="Arikawa K."/>
            <person name="Arita K."/>
            <person name="Bito T."/>
            <person name="Chiden Y."/>
            <person name="Fujitsuka N."/>
            <person name="Fukunaka R."/>
            <person name="Hamada M."/>
            <person name="Harada C."/>
            <person name="Hayashi A."/>
            <person name="Hijishita S."/>
            <person name="Honda M."/>
            <person name="Hosokawa S."/>
            <person name="Ichikawa Y."/>
            <person name="Idonuma A."/>
            <person name="Iijima M."/>
            <person name="Ikeda M."/>
            <person name="Ikeno M."/>
            <person name="Ito K."/>
            <person name="Ito S."/>
            <person name="Ito T."/>
            <person name="Ito Y."/>
            <person name="Ito Y."/>
            <person name="Iwabuchi A."/>
            <person name="Kamiya K."/>
            <person name="Karasawa W."/>
            <person name="Kurita K."/>
            <person name="Katagiri S."/>
            <person name="Kikuta A."/>
            <person name="Kobayashi H."/>
            <person name="Kobayashi N."/>
            <person name="Machita K."/>
            <person name="Maehara T."/>
            <person name="Masukawa M."/>
            <person name="Mizubayashi T."/>
            <person name="Mukai Y."/>
            <person name="Nagasaki H."/>
            <person name="Nagata Y."/>
            <person name="Naito S."/>
            <person name="Nakashima M."/>
            <person name="Nakama Y."/>
            <person name="Nakamichi Y."/>
            <person name="Nakamura M."/>
            <person name="Meguro A."/>
            <person name="Negishi M."/>
            <person name="Ohta I."/>
            <person name="Ohta T."/>
            <person name="Okamoto M."/>
            <person name="Ono N."/>
            <person name="Saji S."/>
            <person name="Sakaguchi M."/>
            <person name="Sakai K."/>
            <person name="Shibata M."/>
            <person name="Shimokawa T."/>
            <person name="Song J."/>
            <person name="Takazaki Y."/>
            <person name="Terasawa K."/>
            <person name="Tsugane M."/>
            <person name="Tsuji K."/>
            <person name="Ueda S."/>
            <person name="Waki K."/>
            <person name="Yamagata H."/>
            <person name="Yamamoto M."/>
            <person name="Yamamoto S."/>
            <person name="Yamane H."/>
            <person name="Yoshiki S."/>
            <person name="Yoshihara R."/>
            <person name="Yukawa K."/>
            <person name="Zhong H."/>
            <person name="Yano M."/>
            <person name="Yuan Q."/>
            <person name="Ouyang S."/>
            <person name="Liu J."/>
            <person name="Jones K.M."/>
            <person name="Gansberger K."/>
            <person name="Moffat K."/>
            <person name="Hill J."/>
            <person name="Bera J."/>
            <person name="Fadrosh D."/>
            <person name="Jin S."/>
            <person name="Johri S."/>
            <person name="Kim M."/>
            <person name="Overton L."/>
            <person name="Reardon M."/>
            <person name="Tsitrin T."/>
            <person name="Vuong H."/>
            <person name="Weaver B."/>
            <person name="Ciecko A."/>
            <person name="Tallon L."/>
            <person name="Jackson J."/>
            <person name="Pai G."/>
            <person name="Aken S.V."/>
            <person name="Utterback T."/>
            <person name="Reidmuller S."/>
            <person name="Feldblyum T."/>
            <person name="Hsiao J."/>
            <person name="Zismann V."/>
            <person name="Iobst S."/>
            <person name="de Vazeille A.R."/>
            <person name="Buell C.R."/>
            <person name="Ying K."/>
            <person name="Li Y."/>
            <person name="Lu T."/>
            <person name="Huang Y."/>
            <person name="Zhao Q."/>
            <person name="Feng Q."/>
            <person name="Zhang L."/>
            <person name="Zhu J."/>
            <person name="Weng Q."/>
            <person name="Mu J."/>
            <person name="Lu Y."/>
            <person name="Fan D."/>
            <person name="Liu Y."/>
            <person name="Guan J."/>
            <person name="Zhang Y."/>
            <person name="Yu S."/>
            <person name="Liu X."/>
            <person name="Zhang Y."/>
            <person name="Hong G."/>
            <person name="Han B."/>
            <person name="Choisne N."/>
            <person name="Demange N."/>
            <person name="Orjeda G."/>
            <person name="Samain S."/>
            <person name="Cattolico L."/>
            <person name="Pelletier E."/>
            <person name="Couloux A."/>
            <person name="Segurens B."/>
            <person name="Wincker P."/>
            <person name="D'Hont A."/>
            <person name="Scarpelli C."/>
            <person name="Weissenbach J."/>
            <person name="Salanoubat M."/>
            <person name="Quetier F."/>
            <person name="Yu Y."/>
            <person name="Kim H.R."/>
            <person name="Rambo T."/>
            <person name="Currie J."/>
            <person name="Collura K."/>
            <person name="Luo M."/>
            <person name="Yang T."/>
            <person name="Ammiraju J.S.S."/>
            <person name="Engler F."/>
            <person name="Soderlund C."/>
            <person name="Wing R.A."/>
            <person name="Palmer L.E."/>
            <person name="de la Bastide M."/>
            <person name="Spiegel L."/>
            <person name="Nascimento L."/>
            <person name="Zutavern T."/>
            <person name="O'Shaughnessy A."/>
            <person name="Dike S."/>
            <person name="Dedhia N."/>
            <person name="Preston R."/>
            <person name="Balija V."/>
            <person name="McCombie W.R."/>
            <person name="Chow T."/>
            <person name="Chen H."/>
            <person name="Chung M."/>
            <person name="Chen C."/>
            <person name="Shaw J."/>
            <person name="Wu H."/>
            <person name="Hsiao K."/>
            <person name="Chao Y."/>
            <person name="Chu M."/>
            <person name="Cheng C."/>
            <person name="Hour A."/>
            <person name="Lee P."/>
            <person name="Lin S."/>
            <person name="Lin Y."/>
            <person name="Liou J."/>
            <person name="Liu S."/>
            <person name="Hsing Y."/>
            <person name="Raghuvanshi S."/>
            <person name="Mohanty A."/>
            <person name="Bharti A.K."/>
            <person name="Gaur A."/>
            <person name="Gupta V."/>
            <person name="Kumar D."/>
            <person name="Ravi V."/>
            <person name="Vij S."/>
            <person name="Kapur A."/>
            <person name="Khurana P."/>
            <person name="Khurana P."/>
            <person name="Khurana J.P."/>
            <person name="Tyagi A.K."/>
            <person name="Gaikwad K."/>
            <person name="Singh A."/>
            <person name="Dalal V."/>
            <person name="Srivastava S."/>
            <person name="Dixit A."/>
            <person name="Pal A.K."/>
            <person name="Ghazi I.A."/>
            <person name="Yadav M."/>
            <person name="Pandit A."/>
            <person name="Bhargava A."/>
            <person name="Sureshbabu K."/>
            <person name="Batra K."/>
            <person name="Sharma T.R."/>
            <person name="Mohapatra T."/>
            <person name="Singh N.K."/>
            <person name="Messing J."/>
            <person name="Nelson A.B."/>
            <person name="Fuks G."/>
            <person name="Kavchok S."/>
            <person name="Keizer G."/>
            <person name="Linton E."/>
            <person name="Llaca V."/>
            <person name="Song R."/>
            <person name="Tanyolac B."/>
            <person name="Young S."/>
            <person name="Ho-Il K."/>
            <person name="Hahn J.H."/>
            <person name="Sangsakoo G."/>
            <person name="Vanavichit A."/>
            <person name="de Mattos Luiz.A.T."/>
            <person name="Zimmer P.D."/>
            <person name="Malone G."/>
            <person name="Dellagostin O."/>
            <person name="de Oliveira A.C."/>
            <person name="Bevan M."/>
            <person name="Bancroft I."/>
            <person name="Minx P."/>
            <person name="Cordum H."/>
            <person name="Wilson R."/>
            <person name="Cheng Z."/>
            <person name="Jin W."/>
            <person name="Jiang J."/>
            <person name="Leong S.A."/>
            <person name="Iwama H."/>
            <person name="Gojobori T."/>
            <person name="Itoh T."/>
            <person name="Niimura Y."/>
            <person name="Fujii Y."/>
            <person name="Habara T."/>
            <person name="Sakai H."/>
            <person name="Sato Y."/>
            <person name="Wilson G."/>
            <person name="Kumar K."/>
            <person name="McCouch S."/>
            <person name="Juretic N."/>
            <person name="Hoen D."/>
            <person name="Wright S."/>
            <person name="Bruskiewich R."/>
            <person name="Bureau T."/>
            <person name="Miyao A."/>
            <person name="Hirochika H."/>
            <person name="Nishikawa T."/>
            <person name="Kadowaki K."/>
            <person name="Sugiura M."/>
            <person name="Burr B."/>
            <person name="Sasaki T."/>
        </authorList>
    </citation>
    <scope>NUCLEOTIDE SEQUENCE [LARGE SCALE GENOMIC DNA]</scope>
    <source>
        <strain evidence="3">cv. Nipponbare</strain>
    </source>
</reference>
<accession>A0A0P0X3V2</accession>
<evidence type="ECO:0000256" key="1">
    <source>
        <dbReference type="SAM" id="MobiDB-lite"/>
    </source>
</evidence>
<sequence length="94" mass="10204">MSTRWPWSLDLELVTNVPSPLITDVCPPFRQPGRGDSEANKDVILGFVRAELTAMHAALRDLTDLTPAQLDEQAKAGASHATSRTPSTLSWFGA</sequence>
<dbReference type="AlphaFoldDB" id="A0A0P0X3V2"/>
<reference evidence="2 3" key="3">
    <citation type="journal article" date="2013" name="Rice">
        <title>Improvement of the Oryza sativa Nipponbare reference genome using next generation sequence and optical map data.</title>
        <authorList>
            <person name="Kawahara Y."/>
            <person name="de la Bastide M."/>
            <person name="Hamilton J.P."/>
            <person name="Kanamori H."/>
            <person name="McCombie W.R."/>
            <person name="Ouyang S."/>
            <person name="Schwartz D.C."/>
            <person name="Tanaka T."/>
            <person name="Wu J."/>
            <person name="Zhou S."/>
            <person name="Childs K.L."/>
            <person name="Davidson R.M."/>
            <person name="Lin H."/>
            <person name="Quesada-Ocampo L."/>
            <person name="Vaillancourt B."/>
            <person name="Sakai H."/>
            <person name="Lee S.S."/>
            <person name="Kim J."/>
            <person name="Numa H."/>
            <person name="Itoh T."/>
            <person name="Buell C.R."/>
            <person name="Matsumoto T."/>
        </authorList>
    </citation>
    <scope>NUCLEOTIDE SEQUENCE [LARGE SCALE GENOMIC DNA]</scope>
    <source>
        <strain evidence="3">cv. Nipponbare</strain>
    </source>
</reference>
<evidence type="ECO:0000313" key="2">
    <source>
        <dbReference type="EMBL" id="BAT00631.1"/>
    </source>
</evidence>
<reference evidence="2 3" key="2">
    <citation type="journal article" date="2013" name="Plant Cell Physiol.">
        <title>Rice Annotation Project Database (RAP-DB): an integrative and interactive database for rice genomics.</title>
        <authorList>
            <person name="Sakai H."/>
            <person name="Lee S.S."/>
            <person name="Tanaka T."/>
            <person name="Numa H."/>
            <person name="Kim J."/>
            <person name="Kawahara Y."/>
            <person name="Wakimoto H."/>
            <person name="Yang C.C."/>
            <person name="Iwamoto M."/>
            <person name="Abe T."/>
            <person name="Yamada Y."/>
            <person name="Muto A."/>
            <person name="Inokuchi H."/>
            <person name="Ikemura T."/>
            <person name="Matsumoto T."/>
            <person name="Sasaki T."/>
            <person name="Itoh T."/>
        </authorList>
    </citation>
    <scope>NUCLEOTIDE SEQUENCE [LARGE SCALE GENOMIC DNA]</scope>
    <source>
        <strain evidence="3">cv. Nipponbare</strain>
    </source>
</reference>
<proteinExistence type="predicted"/>
<evidence type="ECO:0000313" key="3">
    <source>
        <dbReference type="Proteomes" id="UP000059680"/>
    </source>
</evidence>
<dbReference type="InParanoid" id="A0A0P0X3V2"/>